<proteinExistence type="predicted"/>
<dbReference type="PATRIC" id="fig|1235802.3.peg.1356"/>
<evidence type="ECO:0000313" key="1">
    <source>
        <dbReference type="EMBL" id="EMZ33729.1"/>
    </source>
</evidence>
<dbReference type="AlphaFoldDB" id="N2BAG5"/>
<dbReference type="HOGENOM" id="CLU_2972677_0_0_9"/>
<gene>
    <name evidence="1" type="ORF">C823_01268</name>
</gene>
<organism evidence="1 2">
    <name type="scientific">Eubacterium plexicaudatum ASF492</name>
    <dbReference type="NCBI Taxonomy" id="1235802"/>
    <lineage>
        <taxon>Bacteria</taxon>
        <taxon>Bacillati</taxon>
        <taxon>Bacillota</taxon>
        <taxon>Clostridia</taxon>
        <taxon>Eubacteriales</taxon>
        <taxon>Eubacteriaceae</taxon>
        <taxon>Eubacterium</taxon>
    </lineage>
</organism>
<dbReference type="Proteomes" id="UP000012589">
    <property type="component" value="Unassembled WGS sequence"/>
</dbReference>
<evidence type="ECO:0000313" key="2">
    <source>
        <dbReference type="Proteomes" id="UP000012589"/>
    </source>
</evidence>
<accession>N2BAG5</accession>
<comment type="caution">
    <text evidence="1">The sequence shown here is derived from an EMBL/GenBank/DDBJ whole genome shotgun (WGS) entry which is preliminary data.</text>
</comment>
<reference evidence="1 2" key="1">
    <citation type="journal article" date="2014" name="Genome Announc.">
        <title>Draft genome sequences of the altered schaedler flora, a defined bacterial community from gnotobiotic mice.</title>
        <authorList>
            <person name="Wannemuehler M.J."/>
            <person name="Overstreet A.M."/>
            <person name="Ward D.V."/>
            <person name="Phillips G.J."/>
        </authorList>
    </citation>
    <scope>NUCLEOTIDE SEQUENCE [LARGE SCALE GENOMIC DNA]</scope>
    <source>
        <strain evidence="1 2">ASF492</strain>
    </source>
</reference>
<keyword evidence="2" id="KW-1185">Reference proteome</keyword>
<name>N2BAG5_9FIRM</name>
<protein>
    <submittedName>
        <fullName evidence="1">Uncharacterized protein</fullName>
    </submittedName>
</protein>
<dbReference type="EMBL" id="AQFT01000039">
    <property type="protein sequence ID" value="EMZ33729.1"/>
    <property type="molecule type" value="Genomic_DNA"/>
</dbReference>
<sequence>MIMNVQLHGLKMDLNKKGYGMYKTEQELAGIRKLKKELTEELWYLEILERGGGNWKRM</sequence>